<evidence type="ECO:0000259" key="6">
    <source>
        <dbReference type="PROSITE" id="PS50109"/>
    </source>
</evidence>
<dbReference type="Pfam" id="PF13188">
    <property type="entry name" value="PAS_8"/>
    <property type="match status" value="1"/>
</dbReference>
<evidence type="ECO:0000256" key="1">
    <source>
        <dbReference type="ARBA" id="ARBA00000085"/>
    </source>
</evidence>
<feature type="domain" description="Histidine kinase" evidence="6">
    <location>
        <begin position="187"/>
        <end position="399"/>
    </location>
</feature>
<evidence type="ECO:0000256" key="5">
    <source>
        <dbReference type="ARBA" id="ARBA00023136"/>
    </source>
</evidence>
<dbReference type="PANTHER" id="PTHR42878:SF14">
    <property type="entry name" value="OSMOLARITY TWO-COMPONENT SYSTEM PROTEIN SSK1"/>
    <property type="match status" value="1"/>
</dbReference>
<keyword evidence="4 7" id="KW-0418">Kinase</keyword>
<dbReference type="SMART" id="SM00387">
    <property type="entry name" value="HATPase_c"/>
    <property type="match status" value="1"/>
</dbReference>
<evidence type="ECO:0000256" key="3">
    <source>
        <dbReference type="ARBA" id="ARBA00022679"/>
    </source>
</evidence>
<organism evidence="7 8">
    <name type="scientific">Megalodesulfovibrio gigas (strain ATCC 19364 / DSM 1382 / NCIMB 9332 / VKM B-1759)</name>
    <name type="common">Desulfovibrio gigas</name>
    <dbReference type="NCBI Taxonomy" id="1121448"/>
    <lineage>
        <taxon>Bacteria</taxon>
        <taxon>Pseudomonadati</taxon>
        <taxon>Thermodesulfobacteriota</taxon>
        <taxon>Desulfovibrionia</taxon>
        <taxon>Desulfovibrionales</taxon>
        <taxon>Desulfovibrionaceae</taxon>
        <taxon>Megalodesulfovibrio</taxon>
    </lineage>
</organism>
<dbReference type="SUPFAM" id="SSF55874">
    <property type="entry name" value="ATPase domain of HSP90 chaperone/DNA topoisomerase II/histidine kinase"/>
    <property type="match status" value="1"/>
</dbReference>
<evidence type="ECO:0000313" key="8">
    <source>
        <dbReference type="Proteomes" id="UP000016587"/>
    </source>
</evidence>
<reference evidence="8" key="2">
    <citation type="submission" date="2013-07" db="EMBL/GenBank/DDBJ databases">
        <authorList>
            <person name="Morais-Silva F.O."/>
            <person name="Rezende A.M."/>
            <person name="Pimentel C."/>
            <person name="Resende D.M."/>
            <person name="Santos C.I."/>
            <person name="Clemente C."/>
            <person name="de Oliveira L.M."/>
            <person name="da Silva S.M."/>
            <person name="Costa D.A."/>
            <person name="Varela-Raposo A."/>
            <person name="Horacio E.C.A."/>
            <person name="Matos M."/>
            <person name="Flores O."/>
            <person name="Ruiz J.C."/>
            <person name="Rodrigues-Pousada C."/>
        </authorList>
    </citation>
    <scope>NUCLEOTIDE SEQUENCE [LARGE SCALE GENOMIC DNA]</scope>
    <source>
        <strain evidence="8">ATCC 19364 / DSM 1382 / NCIMB 9332 / VKM B-1759</strain>
    </source>
</reference>
<dbReference type="HOGENOM" id="CLU_049578_0_0_7"/>
<dbReference type="GO" id="GO:0030295">
    <property type="term" value="F:protein kinase activator activity"/>
    <property type="evidence" value="ECO:0007669"/>
    <property type="project" value="TreeGrafter"/>
</dbReference>
<dbReference type="GO" id="GO:0000156">
    <property type="term" value="F:phosphorelay response regulator activity"/>
    <property type="evidence" value="ECO:0007669"/>
    <property type="project" value="TreeGrafter"/>
</dbReference>
<dbReference type="InterPro" id="IPR036890">
    <property type="entry name" value="HATPase_C_sf"/>
</dbReference>
<keyword evidence="8" id="KW-1185">Reference proteome</keyword>
<name>T2GEA4_MEGG1</name>
<dbReference type="Proteomes" id="UP000016587">
    <property type="component" value="Chromosome"/>
</dbReference>
<dbReference type="GO" id="GO:0004673">
    <property type="term" value="F:protein histidine kinase activity"/>
    <property type="evidence" value="ECO:0007669"/>
    <property type="project" value="UniProtKB-EC"/>
</dbReference>
<sequence>MSSPAFPPAPSLTHLVPDRRTGYTPPLGLITRASLSDVREQAALFTDPLIRTLMDSVTNLVLILNRHRQILFANRQMLDMLHLEAADAILGVRPGELFQCEHARSATHGCGTSEACTQCGALKVILAGLDGVRGVEECRITRRNDELVEAFDLKVCGSPFEHKGDAFVVFAIMDISHEKRRRALERIFFHDILNTVGSLRNLVELACEQSAPAAQEELQLVQQFFQGMVDEIQAQKLLLDAENDELQAQMQWLHSREVMLATISSMRGNDAARGRTIELDAQSVSCPFKSDNTLLRRVLSNMLKNALEAEEEGAVIRMGSTVDPNDPERIVFWVHNPSVIPRTAALQIFQRSFTTKGAGRGLGTYSIKLLTERYLKGRASFVSWEGAGTTFTIRLPLEAMCH</sequence>
<dbReference type="InterPro" id="IPR035965">
    <property type="entry name" value="PAS-like_dom_sf"/>
</dbReference>
<keyword evidence="3" id="KW-0808">Transferase</keyword>
<proteinExistence type="predicted"/>
<dbReference type="InterPro" id="IPR000014">
    <property type="entry name" value="PAS"/>
</dbReference>
<evidence type="ECO:0000256" key="4">
    <source>
        <dbReference type="ARBA" id="ARBA00022777"/>
    </source>
</evidence>
<dbReference type="InterPro" id="IPR050351">
    <property type="entry name" value="BphY/WalK/GraS-like"/>
</dbReference>
<dbReference type="GO" id="GO:0007234">
    <property type="term" value="P:osmosensory signaling via phosphorelay pathway"/>
    <property type="evidence" value="ECO:0007669"/>
    <property type="project" value="TreeGrafter"/>
</dbReference>
<dbReference type="EMBL" id="CP006585">
    <property type="protein sequence ID" value="AGW14930.1"/>
    <property type="molecule type" value="Genomic_DNA"/>
</dbReference>
<dbReference type="PANTHER" id="PTHR42878">
    <property type="entry name" value="TWO-COMPONENT HISTIDINE KINASE"/>
    <property type="match status" value="1"/>
</dbReference>
<protein>
    <recommendedName>
        <fullName evidence="2">histidine kinase</fullName>
        <ecNumber evidence="2">2.7.13.3</ecNumber>
    </recommendedName>
</protein>
<dbReference type="SUPFAM" id="SSF55785">
    <property type="entry name" value="PYP-like sensor domain (PAS domain)"/>
    <property type="match status" value="1"/>
</dbReference>
<dbReference type="EC" id="2.7.13.3" evidence="2"/>
<comment type="catalytic activity">
    <reaction evidence="1">
        <text>ATP + protein L-histidine = ADP + protein N-phospho-L-histidine.</text>
        <dbReference type="EC" id="2.7.13.3"/>
    </reaction>
</comment>
<dbReference type="InterPro" id="IPR005467">
    <property type="entry name" value="His_kinase_dom"/>
</dbReference>
<dbReference type="OrthoDB" id="9792686at2"/>
<dbReference type="PROSITE" id="PS50109">
    <property type="entry name" value="HIS_KIN"/>
    <property type="match status" value="1"/>
</dbReference>
<evidence type="ECO:0000256" key="2">
    <source>
        <dbReference type="ARBA" id="ARBA00012438"/>
    </source>
</evidence>
<dbReference type="InterPro" id="IPR003594">
    <property type="entry name" value="HATPase_dom"/>
</dbReference>
<dbReference type="AlphaFoldDB" id="T2GEA4"/>
<accession>T2GEA4</accession>
<dbReference type="PATRIC" id="fig|1121448.10.peg.3182"/>
<dbReference type="STRING" id="1121448.DGI_3226"/>
<gene>
    <name evidence="7" type="ORF">DGI_3226</name>
</gene>
<keyword evidence="5" id="KW-0472">Membrane</keyword>
<reference evidence="7 8" key="1">
    <citation type="journal article" date="2013" name="J. Bacteriol.">
        <title>Roles of HynAB and Ech, the only two hydrogenases found in the model sulfate reducer Desulfovibrio gigas.</title>
        <authorList>
            <person name="Morais-Silva F.O."/>
            <person name="Santos C.I."/>
            <person name="Rodrigues R."/>
            <person name="Pereira I.A."/>
            <person name="Rodrigues-Pousada C."/>
        </authorList>
    </citation>
    <scope>NUCLEOTIDE SEQUENCE [LARGE SCALE GENOMIC DNA]</scope>
    <source>
        <strain evidence="8">ATCC 19364 / DSM 1382 / NCIMB 9332 / VKM B-1759</strain>
    </source>
</reference>
<dbReference type="Gene3D" id="3.30.565.10">
    <property type="entry name" value="Histidine kinase-like ATPase, C-terminal domain"/>
    <property type="match status" value="1"/>
</dbReference>
<dbReference type="Gene3D" id="3.30.450.20">
    <property type="entry name" value="PAS domain"/>
    <property type="match status" value="1"/>
</dbReference>
<dbReference type="eggNOG" id="COG4191">
    <property type="taxonomic scope" value="Bacteria"/>
</dbReference>
<dbReference type="KEGG" id="dgg:DGI_3226"/>
<evidence type="ECO:0000313" key="7">
    <source>
        <dbReference type="EMBL" id="AGW14930.1"/>
    </source>
</evidence>
<dbReference type="Pfam" id="PF02518">
    <property type="entry name" value="HATPase_c"/>
    <property type="match status" value="1"/>
</dbReference>
<dbReference type="RefSeq" id="WP_021762026.1">
    <property type="nucleotide sequence ID" value="NC_022444.1"/>
</dbReference>
<dbReference type="GO" id="GO:0016020">
    <property type="term" value="C:membrane"/>
    <property type="evidence" value="ECO:0007669"/>
    <property type="project" value="UniProtKB-SubCell"/>
</dbReference>